<evidence type="ECO:0000259" key="2">
    <source>
        <dbReference type="Pfam" id="PF02517"/>
    </source>
</evidence>
<comment type="caution">
    <text evidence="3">The sequence shown here is derived from an EMBL/GenBank/DDBJ whole genome shotgun (WGS) entry which is preliminary data.</text>
</comment>
<proteinExistence type="predicted"/>
<dbReference type="PANTHER" id="PTHR39430">
    <property type="entry name" value="MEMBRANE-ASSOCIATED PROTEASE-RELATED"/>
    <property type="match status" value="1"/>
</dbReference>
<feature type="domain" description="CAAX prenyl protease 2/Lysostaphin resistance protein A-like" evidence="2">
    <location>
        <begin position="145"/>
        <end position="241"/>
    </location>
</feature>
<dbReference type="EMBL" id="QLOE01000001">
    <property type="protein sequence ID" value="RAO79944.1"/>
    <property type="molecule type" value="Genomic_DNA"/>
</dbReference>
<feature type="transmembrane region" description="Helical" evidence="1">
    <location>
        <begin position="236"/>
        <end position="254"/>
    </location>
</feature>
<keyword evidence="1" id="KW-0472">Membrane</keyword>
<feature type="transmembrane region" description="Helical" evidence="1">
    <location>
        <begin position="180"/>
        <end position="197"/>
    </location>
</feature>
<evidence type="ECO:0000313" key="3">
    <source>
        <dbReference type="EMBL" id="RAO79944.1"/>
    </source>
</evidence>
<accession>A0A328PKQ7</accession>
<dbReference type="GO" id="GO:0080120">
    <property type="term" value="P:CAAX-box protein maturation"/>
    <property type="evidence" value="ECO:0007669"/>
    <property type="project" value="UniProtKB-ARBA"/>
</dbReference>
<dbReference type="OrthoDB" id="77703at2157"/>
<gene>
    <name evidence="3" type="ORF">DPC56_01335</name>
</gene>
<reference evidence="3 4" key="1">
    <citation type="submission" date="2018-06" db="EMBL/GenBank/DDBJ databases">
        <title>Draft genome sequence of hyperthermophilic methanogen Methanothermobacter tenebrarum sp. MCM-B 1447.</title>
        <authorList>
            <person name="Pore S.D."/>
            <person name="Dagar S."/>
            <person name="Dhakephalkar P.K."/>
        </authorList>
    </citation>
    <scope>NUCLEOTIDE SEQUENCE [LARGE SCALE GENOMIC DNA]</scope>
    <source>
        <strain evidence="3 4">MCM B 1447</strain>
    </source>
</reference>
<feature type="transmembrane region" description="Helical" evidence="1">
    <location>
        <begin position="70"/>
        <end position="90"/>
    </location>
</feature>
<feature type="transmembrane region" description="Helical" evidence="1">
    <location>
        <begin position="21"/>
        <end position="43"/>
    </location>
</feature>
<organism evidence="3 4">
    <name type="scientific">Methanothermobacter tenebrarum</name>
    <dbReference type="NCBI Taxonomy" id="680118"/>
    <lineage>
        <taxon>Archaea</taxon>
        <taxon>Methanobacteriati</taxon>
        <taxon>Methanobacteriota</taxon>
        <taxon>Methanomada group</taxon>
        <taxon>Methanobacteria</taxon>
        <taxon>Methanobacteriales</taxon>
        <taxon>Methanobacteriaceae</taxon>
        <taxon>Methanothermobacter</taxon>
    </lineage>
</organism>
<sequence length="303" mass="34346">MKFLQLAKEGKNNWWRYLLTIILTNPGISIGTIIGLLSIYILFDVTSLLFNLAGLHPPIGRFLQGFADLLSYNITSAFLMLLLFFCMVSIHRRDFKSVLTAHERIKWYRILKGFVVWFSMLLIFLIFSLPDPNLKFTFDGAVYPLLFIISLTIFFQAGFEEIFFRGYILQALNLFLKKPPLAVLISSIIFAIGHWGNQLTFVGNLNIFIDTFIFAIVVAVITVLEDGVETAIGIHTANNMFCALVVNDGTSSFYKPLPSLFTDFSIPPSPIEQLYYSILMNGILLAIIILPQKLNVLKKIALR</sequence>
<evidence type="ECO:0000256" key="1">
    <source>
        <dbReference type="SAM" id="Phobius"/>
    </source>
</evidence>
<feature type="transmembrane region" description="Helical" evidence="1">
    <location>
        <begin position="203"/>
        <end position="224"/>
    </location>
</feature>
<keyword evidence="1" id="KW-0812">Transmembrane</keyword>
<keyword evidence="4" id="KW-1185">Reference proteome</keyword>
<dbReference type="InterPro" id="IPR003675">
    <property type="entry name" value="Rce1/LyrA-like_dom"/>
</dbReference>
<dbReference type="RefSeq" id="WP_112093254.1">
    <property type="nucleotide sequence ID" value="NZ_QLOE01000001.1"/>
</dbReference>
<feature type="transmembrane region" description="Helical" evidence="1">
    <location>
        <begin position="141"/>
        <end position="159"/>
    </location>
</feature>
<feature type="transmembrane region" description="Helical" evidence="1">
    <location>
        <begin position="274"/>
        <end position="290"/>
    </location>
</feature>
<evidence type="ECO:0000313" key="4">
    <source>
        <dbReference type="Proteomes" id="UP000249782"/>
    </source>
</evidence>
<dbReference type="Pfam" id="PF02517">
    <property type="entry name" value="Rce1-like"/>
    <property type="match status" value="1"/>
</dbReference>
<dbReference type="AlphaFoldDB" id="A0A328PKQ7"/>
<dbReference type="GO" id="GO:0004175">
    <property type="term" value="F:endopeptidase activity"/>
    <property type="evidence" value="ECO:0007669"/>
    <property type="project" value="UniProtKB-ARBA"/>
</dbReference>
<feature type="transmembrane region" description="Helical" evidence="1">
    <location>
        <begin position="110"/>
        <end position="129"/>
    </location>
</feature>
<dbReference type="PANTHER" id="PTHR39430:SF1">
    <property type="entry name" value="PROTEASE"/>
    <property type="match status" value="1"/>
</dbReference>
<dbReference type="Proteomes" id="UP000249782">
    <property type="component" value="Unassembled WGS sequence"/>
</dbReference>
<keyword evidence="1" id="KW-1133">Transmembrane helix</keyword>
<protein>
    <recommendedName>
        <fullName evidence="2">CAAX prenyl protease 2/Lysostaphin resistance protein A-like domain-containing protein</fullName>
    </recommendedName>
</protein>
<name>A0A328PKQ7_9EURY</name>